<organism evidence="3">
    <name type="scientific">viral metagenome</name>
    <dbReference type="NCBI Taxonomy" id="1070528"/>
    <lineage>
        <taxon>unclassified sequences</taxon>
        <taxon>metagenomes</taxon>
        <taxon>organismal metagenomes</taxon>
    </lineage>
</organism>
<keyword evidence="2" id="KW-0472">Membrane</keyword>
<accession>A0A6C0IVX6</accession>
<dbReference type="EMBL" id="MN740277">
    <property type="protein sequence ID" value="QHT97464.1"/>
    <property type="molecule type" value="Genomic_DNA"/>
</dbReference>
<keyword evidence="2" id="KW-1133">Transmembrane helix</keyword>
<reference evidence="3" key="1">
    <citation type="journal article" date="2020" name="Nature">
        <title>Giant virus diversity and host interactions through global metagenomics.</title>
        <authorList>
            <person name="Schulz F."/>
            <person name="Roux S."/>
            <person name="Paez-Espino D."/>
            <person name="Jungbluth S."/>
            <person name="Walsh D.A."/>
            <person name="Denef V.J."/>
            <person name="McMahon K.D."/>
            <person name="Konstantinidis K.T."/>
            <person name="Eloe-Fadrosh E.A."/>
            <person name="Kyrpides N.C."/>
            <person name="Woyke T."/>
        </authorList>
    </citation>
    <scope>NUCLEOTIDE SEQUENCE</scope>
    <source>
        <strain evidence="3">GVMAG-M-3300025138-11</strain>
    </source>
</reference>
<proteinExistence type="predicted"/>
<name>A0A6C0IVX6_9ZZZZ</name>
<evidence type="ECO:0000256" key="2">
    <source>
        <dbReference type="SAM" id="Phobius"/>
    </source>
</evidence>
<sequence length="167" mass="19962">MPYCSVQEAWGGDFNDNSDKFNKIVPENSFDSEYETSDEYNNINVYNDDDSEVFEYSDKYKKSKKKKKRKNFSRTYNRLEEHTGPETRLPIDKKYNLQEEKVTENKSTKESYMNFILDENKKLKKMLNNLNNREEQDNIFDIALFIFGGIFIILIIDILTKNLKRFN</sequence>
<feature type="region of interest" description="Disordered" evidence="1">
    <location>
        <begin position="66"/>
        <end position="85"/>
    </location>
</feature>
<feature type="transmembrane region" description="Helical" evidence="2">
    <location>
        <begin position="139"/>
        <end position="159"/>
    </location>
</feature>
<dbReference type="AlphaFoldDB" id="A0A6C0IVX6"/>
<keyword evidence="2" id="KW-0812">Transmembrane</keyword>
<protein>
    <submittedName>
        <fullName evidence="3">Uncharacterized protein</fullName>
    </submittedName>
</protein>
<evidence type="ECO:0000256" key="1">
    <source>
        <dbReference type="SAM" id="MobiDB-lite"/>
    </source>
</evidence>
<evidence type="ECO:0000313" key="3">
    <source>
        <dbReference type="EMBL" id="QHT97464.1"/>
    </source>
</evidence>